<feature type="non-terminal residue" evidence="1">
    <location>
        <position position="72"/>
    </location>
</feature>
<organism evidence="1 2">
    <name type="scientific">Trifolium medium</name>
    <dbReference type="NCBI Taxonomy" id="97028"/>
    <lineage>
        <taxon>Eukaryota</taxon>
        <taxon>Viridiplantae</taxon>
        <taxon>Streptophyta</taxon>
        <taxon>Embryophyta</taxon>
        <taxon>Tracheophyta</taxon>
        <taxon>Spermatophyta</taxon>
        <taxon>Magnoliopsida</taxon>
        <taxon>eudicotyledons</taxon>
        <taxon>Gunneridae</taxon>
        <taxon>Pentapetalae</taxon>
        <taxon>rosids</taxon>
        <taxon>fabids</taxon>
        <taxon>Fabales</taxon>
        <taxon>Fabaceae</taxon>
        <taxon>Papilionoideae</taxon>
        <taxon>50 kb inversion clade</taxon>
        <taxon>NPAAA clade</taxon>
        <taxon>Hologalegina</taxon>
        <taxon>IRL clade</taxon>
        <taxon>Trifolieae</taxon>
        <taxon>Trifolium</taxon>
    </lineage>
</organism>
<dbReference type="AlphaFoldDB" id="A0A392PIB6"/>
<sequence>MTNLWDQLALMEESAELKIVKVYTDQREEERRLVRFFIALRNDFEGLCGSVLQTRTTYGAHLKLNEMQSVFS</sequence>
<evidence type="ECO:0000313" key="2">
    <source>
        <dbReference type="Proteomes" id="UP000265520"/>
    </source>
</evidence>
<protein>
    <submittedName>
        <fullName evidence="1">SPX domain-containing protein 1-like</fullName>
    </submittedName>
</protein>
<accession>A0A392PIB6</accession>
<proteinExistence type="predicted"/>
<evidence type="ECO:0000313" key="1">
    <source>
        <dbReference type="EMBL" id="MCI11229.1"/>
    </source>
</evidence>
<keyword evidence="2" id="KW-1185">Reference proteome</keyword>
<reference evidence="1 2" key="1">
    <citation type="journal article" date="2018" name="Front. Plant Sci.">
        <title>Red Clover (Trifolium pratense) and Zigzag Clover (T. medium) - A Picture of Genomic Similarities and Differences.</title>
        <authorList>
            <person name="Dluhosova J."/>
            <person name="Istvanek J."/>
            <person name="Nedelnik J."/>
            <person name="Repkova J."/>
        </authorList>
    </citation>
    <scope>NUCLEOTIDE SEQUENCE [LARGE SCALE GENOMIC DNA]</scope>
    <source>
        <strain evidence="2">cv. 10/8</strain>
        <tissue evidence="1">Leaf</tissue>
    </source>
</reference>
<dbReference type="EMBL" id="LXQA010079371">
    <property type="protein sequence ID" value="MCI11229.1"/>
    <property type="molecule type" value="Genomic_DNA"/>
</dbReference>
<name>A0A392PIB6_9FABA</name>
<dbReference type="Proteomes" id="UP000265520">
    <property type="component" value="Unassembled WGS sequence"/>
</dbReference>
<comment type="caution">
    <text evidence="1">The sequence shown here is derived from an EMBL/GenBank/DDBJ whole genome shotgun (WGS) entry which is preliminary data.</text>
</comment>